<sequence length="61" mass="6752">MHRHAVVPQWRNSSYGGSGNGQCVEVACPAVGLLVRDSRATADGTLRFAPERWSSLDRRLR</sequence>
<dbReference type="InterPro" id="IPR007278">
    <property type="entry name" value="DUF397"/>
</dbReference>
<evidence type="ECO:0000313" key="3">
    <source>
        <dbReference type="Proteomes" id="UP001551482"/>
    </source>
</evidence>
<keyword evidence="3" id="KW-1185">Reference proteome</keyword>
<organism evidence="2 3">
    <name type="scientific">Streptodolium elevatio</name>
    <dbReference type="NCBI Taxonomy" id="3157996"/>
    <lineage>
        <taxon>Bacteria</taxon>
        <taxon>Bacillati</taxon>
        <taxon>Actinomycetota</taxon>
        <taxon>Actinomycetes</taxon>
        <taxon>Kitasatosporales</taxon>
        <taxon>Streptomycetaceae</taxon>
        <taxon>Streptodolium</taxon>
    </lineage>
</organism>
<evidence type="ECO:0000313" key="2">
    <source>
        <dbReference type="EMBL" id="MEU8135346.1"/>
    </source>
</evidence>
<evidence type="ECO:0000259" key="1">
    <source>
        <dbReference type="Pfam" id="PF04149"/>
    </source>
</evidence>
<dbReference type="RefSeq" id="WP_358355026.1">
    <property type="nucleotide sequence ID" value="NZ_JBEZFP010000041.1"/>
</dbReference>
<name>A0ABV3DHW5_9ACTN</name>
<dbReference type="Proteomes" id="UP001551482">
    <property type="component" value="Unassembled WGS sequence"/>
</dbReference>
<accession>A0ABV3DHW5</accession>
<proteinExistence type="predicted"/>
<comment type="caution">
    <text evidence="2">The sequence shown here is derived from an EMBL/GenBank/DDBJ whole genome shotgun (WGS) entry which is preliminary data.</text>
</comment>
<reference evidence="2 3" key="1">
    <citation type="submission" date="2024-06" db="EMBL/GenBank/DDBJ databases">
        <title>The Natural Products Discovery Center: Release of the First 8490 Sequenced Strains for Exploring Actinobacteria Biosynthetic Diversity.</title>
        <authorList>
            <person name="Kalkreuter E."/>
            <person name="Kautsar S.A."/>
            <person name="Yang D."/>
            <person name="Bader C.D."/>
            <person name="Teijaro C.N."/>
            <person name="Fluegel L."/>
            <person name="Davis C.M."/>
            <person name="Simpson J.R."/>
            <person name="Lauterbach L."/>
            <person name="Steele A.D."/>
            <person name="Gui C."/>
            <person name="Meng S."/>
            <person name="Li G."/>
            <person name="Viehrig K."/>
            <person name="Ye F."/>
            <person name="Su P."/>
            <person name="Kiefer A.F."/>
            <person name="Nichols A."/>
            <person name="Cepeda A.J."/>
            <person name="Yan W."/>
            <person name="Fan B."/>
            <person name="Jiang Y."/>
            <person name="Adhikari A."/>
            <person name="Zheng C.-J."/>
            <person name="Schuster L."/>
            <person name="Cowan T.M."/>
            <person name="Smanski M.J."/>
            <person name="Chevrette M.G."/>
            <person name="De Carvalho L.P.S."/>
            <person name="Shen B."/>
        </authorList>
    </citation>
    <scope>NUCLEOTIDE SEQUENCE [LARGE SCALE GENOMIC DNA]</scope>
    <source>
        <strain evidence="2 3">NPDC048946</strain>
    </source>
</reference>
<dbReference type="Pfam" id="PF04149">
    <property type="entry name" value="DUF397"/>
    <property type="match status" value="1"/>
</dbReference>
<dbReference type="EMBL" id="JBEZFP010000041">
    <property type="protein sequence ID" value="MEU8135346.1"/>
    <property type="molecule type" value="Genomic_DNA"/>
</dbReference>
<gene>
    <name evidence="2" type="ORF">AB0C36_17715</name>
</gene>
<feature type="domain" description="DUF397" evidence="1">
    <location>
        <begin position="9"/>
        <end position="56"/>
    </location>
</feature>
<protein>
    <submittedName>
        <fullName evidence="2">DUF397 domain-containing protein</fullName>
    </submittedName>
</protein>